<sequence length="417" mass="43773">MGNREDLLAGAQQCLREKGYARTTARDIAAASGVSLASIGYHFGSTDALLRAAMMATTHAWSEELERALTPPEPAARGDRDKEAGDSTPAGSLGRFEANWTRVLESFADHRSLWATQFEMVARLEHDPEFREFFAEAIEGARFGLAALFEGLNPGADRATAWKVGAFYDALLIGLLVQWLADADRAPTGRDLADALRLVAAGAARPPEKVSADRPNAPVADAGQGPRTTDPTDTADTTDSTGGAAGGADLARWEAVAGPGSRCEWVDGSVLITPPAGAAHDRTVAAYAAVLTAAAPKGWRVATGPGVLVPDGRLRPDLAVFTPRADEPAEWSAAAEVGLVVEVEGDRAGDLARGTRALKYARAGIPAYWRIEPDGTVVVSALVAPDHYGIVARVAAGEPFTAAVPYAVTFTPDRPRG</sequence>
<keyword evidence="5" id="KW-0540">Nuclease</keyword>
<dbReference type="InterPro" id="IPR050109">
    <property type="entry name" value="HTH-type_TetR-like_transc_reg"/>
</dbReference>
<keyword evidence="5" id="KW-0255">Endonuclease</keyword>
<dbReference type="GO" id="GO:0004519">
    <property type="term" value="F:endonuclease activity"/>
    <property type="evidence" value="ECO:0007669"/>
    <property type="project" value="UniProtKB-KW"/>
</dbReference>
<dbReference type="EMBL" id="FOOI01000004">
    <property type="protein sequence ID" value="SFG18297.1"/>
    <property type="molecule type" value="Genomic_DNA"/>
</dbReference>
<evidence type="ECO:0000313" key="5">
    <source>
        <dbReference type="EMBL" id="NYH83514.1"/>
    </source>
</evidence>
<protein>
    <submittedName>
        <fullName evidence="5">AcrR family transcriptional regulator/Uma2 family endonuclease</fullName>
    </submittedName>
    <submittedName>
        <fullName evidence="6">DNA-binding transcriptional regulator, AcrR family</fullName>
    </submittedName>
</protein>
<reference evidence="5 8" key="2">
    <citation type="submission" date="2020-07" db="EMBL/GenBank/DDBJ databases">
        <title>Sequencing the genomes of 1000 actinobacteria strains.</title>
        <authorList>
            <person name="Klenk H.-P."/>
        </authorList>
    </citation>
    <scope>NUCLEOTIDE SEQUENCE [LARGE SCALE GENOMIC DNA]</scope>
    <source>
        <strain evidence="5 8">DSM 45117</strain>
    </source>
</reference>
<feature type="compositionally biased region" description="Low complexity" evidence="3">
    <location>
        <begin position="228"/>
        <end position="242"/>
    </location>
</feature>
<dbReference type="STRING" id="504797.SAMN05421678_104234"/>
<dbReference type="Pfam" id="PF05685">
    <property type="entry name" value="Uma2"/>
    <property type="match status" value="1"/>
</dbReference>
<dbReference type="InterPro" id="IPR009057">
    <property type="entry name" value="Homeodomain-like_sf"/>
</dbReference>
<dbReference type="PANTHER" id="PTHR30055">
    <property type="entry name" value="HTH-TYPE TRANSCRIPTIONAL REGULATOR RUTR"/>
    <property type="match status" value="1"/>
</dbReference>
<dbReference type="InterPro" id="IPR008538">
    <property type="entry name" value="Uma2"/>
</dbReference>
<proteinExistence type="predicted"/>
<feature type="domain" description="HTH tetR-type" evidence="4">
    <location>
        <begin position="1"/>
        <end position="61"/>
    </location>
</feature>
<gene>
    <name evidence="5" type="ORF">FHR37_002365</name>
    <name evidence="6" type="ORF">SAMN05421678_104234</name>
</gene>
<dbReference type="PRINTS" id="PR00455">
    <property type="entry name" value="HTHTETR"/>
</dbReference>
<dbReference type="Gene3D" id="1.10.357.10">
    <property type="entry name" value="Tetracycline Repressor, domain 2"/>
    <property type="match status" value="1"/>
</dbReference>
<keyword evidence="8" id="KW-1185">Reference proteome</keyword>
<dbReference type="Proteomes" id="UP000533017">
    <property type="component" value="Unassembled WGS sequence"/>
</dbReference>
<organism evidence="6 7">
    <name type="scientific">Actinopolymorpha cephalotaxi</name>
    <dbReference type="NCBI Taxonomy" id="504797"/>
    <lineage>
        <taxon>Bacteria</taxon>
        <taxon>Bacillati</taxon>
        <taxon>Actinomycetota</taxon>
        <taxon>Actinomycetes</taxon>
        <taxon>Propionibacteriales</taxon>
        <taxon>Actinopolymorphaceae</taxon>
        <taxon>Actinopolymorpha</taxon>
    </lineage>
</organism>
<evidence type="ECO:0000256" key="2">
    <source>
        <dbReference type="PROSITE-ProRule" id="PRU00335"/>
    </source>
</evidence>
<accession>A0A1I2PWB7</accession>
<evidence type="ECO:0000313" key="8">
    <source>
        <dbReference type="Proteomes" id="UP000533017"/>
    </source>
</evidence>
<dbReference type="SUPFAM" id="SSF52980">
    <property type="entry name" value="Restriction endonuclease-like"/>
    <property type="match status" value="1"/>
</dbReference>
<dbReference type="Pfam" id="PF00440">
    <property type="entry name" value="TetR_N"/>
    <property type="match status" value="1"/>
</dbReference>
<evidence type="ECO:0000256" key="3">
    <source>
        <dbReference type="SAM" id="MobiDB-lite"/>
    </source>
</evidence>
<dbReference type="InterPro" id="IPR012296">
    <property type="entry name" value="Nuclease_put_TT1808"/>
</dbReference>
<dbReference type="Gene3D" id="3.90.1570.10">
    <property type="entry name" value="tt1808, chain A"/>
    <property type="match status" value="1"/>
</dbReference>
<dbReference type="InterPro" id="IPR011335">
    <property type="entry name" value="Restrct_endonuc-II-like"/>
</dbReference>
<evidence type="ECO:0000256" key="1">
    <source>
        <dbReference type="ARBA" id="ARBA00023125"/>
    </source>
</evidence>
<dbReference type="InterPro" id="IPR036271">
    <property type="entry name" value="Tet_transcr_reg_TetR-rel_C_sf"/>
</dbReference>
<dbReference type="GO" id="GO:0000976">
    <property type="term" value="F:transcription cis-regulatory region binding"/>
    <property type="evidence" value="ECO:0007669"/>
    <property type="project" value="TreeGrafter"/>
</dbReference>
<dbReference type="PROSITE" id="PS50977">
    <property type="entry name" value="HTH_TETR_2"/>
    <property type="match status" value="1"/>
</dbReference>
<feature type="DNA-binding region" description="H-T-H motif" evidence="2">
    <location>
        <begin position="24"/>
        <end position="43"/>
    </location>
</feature>
<name>A0A1I2PWB7_9ACTN</name>
<dbReference type="CDD" id="cd06260">
    <property type="entry name" value="DUF820-like"/>
    <property type="match status" value="1"/>
</dbReference>
<evidence type="ECO:0000259" key="4">
    <source>
        <dbReference type="PROSITE" id="PS50977"/>
    </source>
</evidence>
<dbReference type="SUPFAM" id="SSF46689">
    <property type="entry name" value="Homeodomain-like"/>
    <property type="match status" value="1"/>
</dbReference>
<dbReference type="EMBL" id="JACBZA010000001">
    <property type="protein sequence ID" value="NYH83514.1"/>
    <property type="molecule type" value="Genomic_DNA"/>
</dbReference>
<feature type="region of interest" description="Disordered" evidence="3">
    <location>
        <begin position="66"/>
        <end position="93"/>
    </location>
</feature>
<keyword evidence="5" id="KW-0378">Hydrolase</keyword>
<feature type="compositionally biased region" description="Basic and acidic residues" evidence="3">
    <location>
        <begin position="76"/>
        <end position="85"/>
    </location>
</feature>
<dbReference type="SUPFAM" id="SSF48498">
    <property type="entry name" value="Tetracyclin repressor-like, C-terminal domain"/>
    <property type="match status" value="1"/>
</dbReference>
<dbReference type="GO" id="GO:0003700">
    <property type="term" value="F:DNA-binding transcription factor activity"/>
    <property type="evidence" value="ECO:0007669"/>
    <property type="project" value="TreeGrafter"/>
</dbReference>
<dbReference type="RefSeq" id="WP_175542442.1">
    <property type="nucleotide sequence ID" value="NZ_FOOI01000004.1"/>
</dbReference>
<keyword evidence="1 2" id="KW-0238">DNA-binding</keyword>
<feature type="region of interest" description="Disordered" evidence="3">
    <location>
        <begin position="206"/>
        <end position="248"/>
    </location>
</feature>
<dbReference type="InterPro" id="IPR001647">
    <property type="entry name" value="HTH_TetR"/>
</dbReference>
<dbReference type="PANTHER" id="PTHR30055:SF219">
    <property type="entry name" value="TRANSCRIPTIONAL REGULATORY PROTEIN"/>
    <property type="match status" value="1"/>
</dbReference>
<evidence type="ECO:0000313" key="7">
    <source>
        <dbReference type="Proteomes" id="UP000199052"/>
    </source>
</evidence>
<evidence type="ECO:0000313" key="6">
    <source>
        <dbReference type="EMBL" id="SFG18297.1"/>
    </source>
</evidence>
<dbReference type="AlphaFoldDB" id="A0A1I2PWB7"/>
<reference evidence="6 7" key="1">
    <citation type="submission" date="2016-10" db="EMBL/GenBank/DDBJ databases">
        <authorList>
            <person name="de Groot N.N."/>
        </authorList>
    </citation>
    <scope>NUCLEOTIDE SEQUENCE [LARGE SCALE GENOMIC DNA]</scope>
    <source>
        <strain evidence="6 7">CPCC 202808</strain>
    </source>
</reference>
<dbReference type="Proteomes" id="UP000199052">
    <property type="component" value="Unassembled WGS sequence"/>
</dbReference>